<evidence type="ECO:0000256" key="9">
    <source>
        <dbReference type="ARBA" id="ARBA00023203"/>
    </source>
</evidence>
<feature type="domain" description="Protein kinase" evidence="14">
    <location>
        <begin position="34"/>
        <end position="300"/>
    </location>
</feature>
<keyword evidence="5 12" id="KW-0547">Nucleotide-binding</keyword>
<evidence type="ECO:0000313" key="16">
    <source>
        <dbReference type="EnsemblMetazoa" id="GBRI032448-PA"/>
    </source>
</evidence>
<evidence type="ECO:0000256" key="8">
    <source>
        <dbReference type="ARBA" id="ARBA00023175"/>
    </source>
</evidence>
<dbReference type="Gene3D" id="1.10.510.10">
    <property type="entry name" value="Transferase(Phosphotransferase) domain 1"/>
    <property type="match status" value="1"/>
</dbReference>
<dbReference type="InterPro" id="IPR011009">
    <property type="entry name" value="Kinase-like_dom_sf"/>
</dbReference>
<evidence type="ECO:0000256" key="10">
    <source>
        <dbReference type="ARBA" id="ARBA00023212"/>
    </source>
</evidence>
<dbReference type="InterPro" id="IPR052409">
    <property type="entry name" value="Myosin-III_kinase_activity"/>
</dbReference>
<evidence type="ECO:0000256" key="2">
    <source>
        <dbReference type="ARBA" id="ARBA00004316"/>
    </source>
</evidence>
<dbReference type="VEuPathDB" id="VectorBase:GBRI032448"/>
<keyword evidence="17" id="KW-1185">Reference proteome</keyword>
<dbReference type="GO" id="GO:0005524">
    <property type="term" value="F:ATP binding"/>
    <property type="evidence" value="ECO:0007669"/>
    <property type="project" value="UniProtKB-UniRule"/>
</dbReference>
<feature type="binding site" evidence="12">
    <location>
        <begin position="443"/>
        <end position="450"/>
    </location>
    <ligand>
        <name>ATP</name>
        <dbReference type="ChEBI" id="CHEBI:30616"/>
    </ligand>
</feature>
<keyword evidence="7 12" id="KW-0518">Myosin</keyword>
<comment type="subcellular location">
    <subcellularLocation>
        <location evidence="2">Cell projection</location>
    </subcellularLocation>
    <subcellularLocation>
        <location evidence="1">Cytoplasm</location>
        <location evidence="1">Cytoskeleton</location>
    </subcellularLocation>
</comment>
<evidence type="ECO:0000256" key="12">
    <source>
        <dbReference type="PROSITE-ProRule" id="PRU00782"/>
    </source>
</evidence>
<keyword evidence="6 12" id="KW-0067">ATP-binding</keyword>
<dbReference type="Gene3D" id="1.10.10.820">
    <property type="match status" value="1"/>
</dbReference>
<dbReference type="InterPro" id="IPR001609">
    <property type="entry name" value="Myosin_head_motor_dom-like"/>
</dbReference>
<feature type="compositionally biased region" description="Low complexity" evidence="13">
    <location>
        <begin position="1426"/>
        <end position="1436"/>
    </location>
</feature>
<dbReference type="PROSITE" id="PS50096">
    <property type="entry name" value="IQ"/>
    <property type="match status" value="1"/>
</dbReference>
<accession>A0A1A9WUE0</accession>
<dbReference type="InterPro" id="IPR008266">
    <property type="entry name" value="Tyr_kinase_AS"/>
</dbReference>
<evidence type="ECO:0000313" key="17">
    <source>
        <dbReference type="Proteomes" id="UP000091820"/>
    </source>
</evidence>
<dbReference type="PROSITE" id="PS00109">
    <property type="entry name" value="PROTEIN_KINASE_TYR"/>
    <property type="match status" value="1"/>
</dbReference>
<dbReference type="Gene3D" id="1.20.5.4820">
    <property type="match status" value="1"/>
</dbReference>
<sequence length="1593" mass="184848">MKKDDKGNDLKLERKANMSSYLPYDQLPDPSNKFEIYEEIAQGVNAKVFRAKELETGRIVALKIQHYDEDHQISIEEEYRTLRDYCNNPNLPEFYGTYKLEKEEGPDEIWFTLEYCGGGTAADMVNKLLKMERRMREEHVAFIIRETCRAAIELNRNHVLHRDIRGDNILLTKDGSVKLCDFGLSREVDSTLGKTGTCIGSPCWMAPEVVQALEAREPEITSRADVWALGITTIELTDGKPPFADMHPSRALFQIVRNPPPTLMRPTNWSQQINDFISECLEKNPENRPMMVEMIEHPFLNELFDNEDEMKADIREILDLCREVDTLYKEPEIFVDRGYIKRFDGKPERMYPEDLAAVENPTEEIILDILRNRVEISSTYSFIGDVLLSINTNDYQEELDDAFHAKYSCKSRSENSPHIFAVADTAFQDMLHHKEPQHIVLSGESYSGKSTNVRMLIKHLCYLGSGNRGATDRVQNSIKVVLMLVNAGTPINNNSTRCVLQYHLTFGKTGKMSGAVFNMYMLEKMRVSTTDMNQHNFHIFYYFYDYMNAEGLLKEYNLKSERGYRYLRVPAEMPPTKLKYHRDDPSGNVENYREFERILLDLDLNRKHLETVRKVLAAILNIGNIRFRQSGKYAEVENTEMVTRIAELLRVDEKKFMWSLTNFIMVKGGVAERRQYTSEEARDARDAVASTIYSRLVDWIINKINMNMAFPRAVFGDNNTIVIHDLFGFECFHRNGLEQLMINSLNEQMQYHYNQRIFVNEMLEMEAEDITTINLNFYDNKTALDNLLTKPDGLFYIIDDASRMSQDQDLIIDRVSEKHSQFVKKHTATEISVAHYTGRIIYDTRAFVDINRDFVPPEMIEAFRSSCDENFMVMFTNQLTKAGNLTMNFESIQHKSDDTQRRSYNLNTLSNGVISQVNNLRTLSANFRFTCLTLLKILNQNTNLGVHFVRCIRGDLEYKPRNFHADMVQQQMKALGVVDTVIARQQGYSCRISFEEFLKRYQFLAFDFDETVDITQENCRLLMIRLKMEGWNLGKSKVFLRYYNDEFLARLYEVQVKRVIKVQSMIRALLARKRVKGGKGAKTGKVVAVKDEAALKIQKGKDTNLSAAVEYLDISETPSEAEEEFEEARKEEALSAAKVSQRETYRSYRATGRYPPLVNEKTGMLNSETAEFLRPFARKWREKSLYQVLLHYRAARFQDFVNLCQQVHIYNQRVVAGMNKCTRAVPFDRINTREVHSSQLGPMPIALRKLPLRLDQIPFYDTQYMVDPANSLARQINVITSPLKPLDEEEDWDSPLQRNPSMTSCLLTYNAYKKEQACQTNWDRMGESDAIYNQNFYRDPHMLRRNQMQMQMNAYSNYNMYNSNSNFNNYNNNYNQGPPQHTWDPNRQSMRRSSLKNYAAPPPPPMPPMSPMYRNERERTPMNKPQHQQQQKQQQQRDAYTSSPSDPVRELQDIINRRSFEDNENSEEPPFNFKAMLRKTNYPRPEASSTVYEFNRSEDRNQQDQFAFQQPKLRSTGNKRFDESTSKSTSNYGAASKFGQRNPPLKEVIDNKSSSVGRSFDSNADAKSFEEAGSYVEEEIAPGITLTGYGVDI</sequence>
<evidence type="ECO:0000256" key="6">
    <source>
        <dbReference type="ARBA" id="ARBA00022840"/>
    </source>
</evidence>
<evidence type="ECO:0000256" key="5">
    <source>
        <dbReference type="ARBA" id="ARBA00022741"/>
    </source>
</evidence>
<dbReference type="STRING" id="37001.A0A1A9WUE0"/>
<dbReference type="Proteomes" id="UP000091820">
    <property type="component" value="Unassembled WGS sequence"/>
</dbReference>
<dbReference type="Pfam" id="PF00063">
    <property type="entry name" value="Myosin_head"/>
    <property type="match status" value="1"/>
</dbReference>
<dbReference type="GO" id="GO:0042995">
    <property type="term" value="C:cell projection"/>
    <property type="evidence" value="ECO:0007669"/>
    <property type="project" value="UniProtKB-SubCell"/>
</dbReference>
<dbReference type="PRINTS" id="PR00193">
    <property type="entry name" value="MYOSINHEAVY"/>
</dbReference>
<keyword evidence="10" id="KW-0206">Cytoskeleton</keyword>
<dbReference type="InterPro" id="IPR036961">
    <property type="entry name" value="Kinesin_motor_dom_sf"/>
</dbReference>
<dbReference type="PANTHER" id="PTHR46256">
    <property type="entry name" value="AGAP011099-PA"/>
    <property type="match status" value="1"/>
</dbReference>
<keyword evidence="4" id="KW-0677">Repeat</keyword>
<reference evidence="16" key="2">
    <citation type="submission" date="2020-05" db="UniProtKB">
        <authorList>
            <consortium name="EnsemblMetazoa"/>
        </authorList>
    </citation>
    <scope>IDENTIFICATION</scope>
    <source>
        <strain evidence="16">IAEA</strain>
    </source>
</reference>
<evidence type="ECO:0000256" key="1">
    <source>
        <dbReference type="ARBA" id="ARBA00004245"/>
    </source>
</evidence>
<dbReference type="InterPro" id="IPR027417">
    <property type="entry name" value="P-loop_NTPase"/>
</dbReference>
<feature type="domain" description="Myosin motor" evidence="15">
    <location>
        <begin position="350"/>
        <end position="1056"/>
    </location>
</feature>
<proteinExistence type="inferred from homology"/>
<dbReference type="GO" id="GO:0003779">
    <property type="term" value="F:actin binding"/>
    <property type="evidence" value="ECO:0007669"/>
    <property type="project" value="UniProtKB-KW"/>
</dbReference>
<dbReference type="SUPFAM" id="SSF56112">
    <property type="entry name" value="Protein kinase-like (PK-like)"/>
    <property type="match status" value="1"/>
</dbReference>
<dbReference type="PROSITE" id="PS50011">
    <property type="entry name" value="PROTEIN_KINASE_DOM"/>
    <property type="match status" value="1"/>
</dbReference>
<evidence type="ECO:0000256" key="13">
    <source>
        <dbReference type="SAM" id="MobiDB-lite"/>
    </source>
</evidence>
<evidence type="ECO:0000256" key="4">
    <source>
        <dbReference type="ARBA" id="ARBA00022737"/>
    </source>
</evidence>
<evidence type="ECO:0000256" key="11">
    <source>
        <dbReference type="ARBA" id="ARBA00023273"/>
    </source>
</evidence>
<feature type="compositionally biased region" description="Pro residues" evidence="13">
    <location>
        <begin position="1400"/>
        <end position="1410"/>
    </location>
</feature>
<feature type="compositionally biased region" description="Polar residues" evidence="13">
    <location>
        <begin position="1551"/>
        <end position="1562"/>
    </location>
</feature>
<protein>
    <recommendedName>
        <fullName evidence="18">Neither inactivation nor afterpotential protein C</fullName>
    </recommendedName>
</protein>
<dbReference type="GO" id="GO:0030832">
    <property type="term" value="P:regulation of actin filament length"/>
    <property type="evidence" value="ECO:0007669"/>
    <property type="project" value="TreeGrafter"/>
</dbReference>
<evidence type="ECO:0000259" key="15">
    <source>
        <dbReference type="PROSITE" id="PS51456"/>
    </source>
</evidence>
<dbReference type="GO" id="GO:0004674">
    <property type="term" value="F:protein serine/threonine kinase activity"/>
    <property type="evidence" value="ECO:0007669"/>
    <property type="project" value="TreeGrafter"/>
</dbReference>
<keyword evidence="8 12" id="KW-0505">Motor protein</keyword>
<feature type="compositionally biased region" description="Low complexity" evidence="13">
    <location>
        <begin position="1367"/>
        <end position="1376"/>
    </location>
</feature>
<comment type="similarity">
    <text evidence="12">Belongs to the TRAFAC class myosin-kinesin ATPase superfamily. Myosin family.</text>
</comment>
<dbReference type="EnsemblMetazoa" id="GBRI032448-RA">
    <property type="protein sequence ID" value="GBRI032448-PA"/>
    <property type="gene ID" value="GBRI032448"/>
</dbReference>
<dbReference type="Pfam" id="PF00069">
    <property type="entry name" value="Pkinase"/>
    <property type="match status" value="1"/>
</dbReference>
<dbReference type="Gene3D" id="1.20.120.720">
    <property type="entry name" value="Myosin VI head, motor domain, U50 subdomain"/>
    <property type="match status" value="1"/>
</dbReference>
<evidence type="ECO:0008006" key="18">
    <source>
        <dbReference type="Google" id="ProtNLM"/>
    </source>
</evidence>
<dbReference type="PANTHER" id="PTHR46256:SF2">
    <property type="entry name" value="NEITHER INACTIVATION NOR AFTERPOTENTIAL PROTEIN C"/>
    <property type="match status" value="1"/>
</dbReference>
<feature type="compositionally biased region" description="Polar residues" evidence="13">
    <location>
        <begin position="1503"/>
        <end position="1518"/>
    </location>
</feature>
<keyword evidence="3" id="KW-0963">Cytoplasm</keyword>
<dbReference type="Gene3D" id="3.40.850.10">
    <property type="entry name" value="Kinesin motor domain"/>
    <property type="match status" value="1"/>
</dbReference>
<feature type="compositionally biased region" description="Polar residues" evidence="13">
    <location>
        <begin position="1377"/>
        <end position="1388"/>
    </location>
</feature>
<dbReference type="SUPFAM" id="SSF52540">
    <property type="entry name" value="P-loop containing nucleoside triphosphate hydrolases"/>
    <property type="match status" value="1"/>
</dbReference>
<organism evidence="16 17">
    <name type="scientific">Glossina brevipalpis</name>
    <dbReference type="NCBI Taxonomy" id="37001"/>
    <lineage>
        <taxon>Eukaryota</taxon>
        <taxon>Metazoa</taxon>
        <taxon>Ecdysozoa</taxon>
        <taxon>Arthropoda</taxon>
        <taxon>Hexapoda</taxon>
        <taxon>Insecta</taxon>
        <taxon>Pterygota</taxon>
        <taxon>Neoptera</taxon>
        <taxon>Endopterygota</taxon>
        <taxon>Diptera</taxon>
        <taxon>Brachycera</taxon>
        <taxon>Muscomorpha</taxon>
        <taxon>Hippoboscoidea</taxon>
        <taxon>Glossinidae</taxon>
        <taxon>Glossina</taxon>
    </lineage>
</organism>
<comment type="caution">
    <text evidence="12">Lacks conserved residue(s) required for the propagation of feature annotation.</text>
</comment>
<keyword evidence="11" id="KW-0966">Cell projection</keyword>
<feature type="region of interest" description="Disordered" evidence="13">
    <location>
        <begin position="1482"/>
        <end position="1568"/>
    </location>
</feature>
<reference evidence="17" key="1">
    <citation type="submission" date="2014-03" db="EMBL/GenBank/DDBJ databases">
        <authorList>
            <person name="Aksoy S."/>
            <person name="Warren W."/>
            <person name="Wilson R.K."/>
        </authorList>
    </citation>
    <scope>NUCLEOTIDE SEQUENCE [LARGE SCALE GENOMIC DNA]</scope>
    <source>
        <strain evidence="17">IAEA</strain>
    </source>
</reference>
<dbReference type="GO" id="GO:0016459">
    <property type="term" value="C:myosin complex"/>
    <property type="evidence" value="ECO:0007669"/>
    <property type="project" value="UniProtKB-KW"/>
</dbReference>
<dbReference type="SMART" id="SM00219">
    <property type="entry name" value="TyrKc"/>
    <property type="match status" value="1"/>
</dbReference>
<dbReference type="PROSITE" id="PS51456">
    <property type="entry name" value="MYOSIN_MOTOR"/>
    <property type="match status" value="1"/>
</dbReference>
<dbReference type="InterPro" id="IPR020635">
    <property type="entry name" value="Tyr_kinase_cat_dom"/>
</dbReference>
<dbReference type="GO" id="GO:0000146">
    <property type="term" value="F:microfilament motor activity"/>
    <property type="evidence" value="ECO:0007669"/>
    <property type="project" value="TreeGrafter"/>
</dbReference>
<dbReference type="Gene3D" id="1.20.58.530">
    <property type="match status" value="1"/>
</dbReference>
<evidence type="ECO:0000259" key="14">
    <source>
        <dbReference type="PROSITE" id="PS50011"/>
    </source>
</evidence>
<evidence type="ECO:0000256" key="3">
    <source>
        <dbReference type="ARBA" id="ARBA00022490"/>
    </source>
</evidence>
<dbReference type="GO" id="GO:0004713">
    <property type="term" value="F:protein tyrosine kinase activity"/>
    <property type="evidence" value="ECO:0007669"/>
    <property type="project" value="InterPro"/>
</dbReference>
<name>A0A1A9WUE0_9MUSC</name>
<keyword evidence="9 12" id="KW-0009">Actin-binding</keyword>
<dbReference type="InterPro" id="IPR000719">
    <property type="entry name" value="Prot_kinase_dom"/>
</dbReference>
<feature type="region of interest" description="Disordered" evidence="13">
    <location>
        <begin position="1367"/>
        <end position="1448"/>
    </location>
</feature>
<dbReference type="SMART" id="SM00242">
    <property type="entry name" value="MYSc"/>
    <property type="match status" value="1"/>
</dbReference>
<evidence type="ECO:0000256" key="7">
    <source>
        <dbReference type="ARBA" id="ARBA00023123"/>
    </source>
</evidence>